<proteinExistence type="predicted"/>
<evidence type="ECO:0000259" key="6">
    <source>
        <dbReference type="SMART" id="SM00387"/>
    </source>
</evidence>
<feature type="transmembrane region" description="Helical" evidence="5">
    <location>
        <begin position="239"/>
        <end position="256"/>
    </location>
</feature>
<evidence type="ECO:0000256" key="3">
    <source>
        <dbReference type="ARBA" id="ARBA00023012"/>
    </source>
</evidence>
<dbReference type="EMBL" id="JALKII010000006">
    <property type="protein sequence ID" value="MCK0537998.1"/>
    <property type="molecule type" value="Genomic_DNA"/>
</dbReference>
<dbReference type="CDD" id="cd16917">
    <property type="entry name" value="HATPase_UhpB-NarQ-NarX-like"/>
    <property type="match status" value="1"/>
</dbReference>
<accession>A0ABT0E836</accession>
<feature type="transmembrane region" description="Helical" evidence="5">
    <location>
        <begin position="268"/>
        <end position="291"/>
    </location>
</feature>
<feature type="transmembrane region" description="Helical" evidence="5">
    <location>
        <begin position="357"/>
        <end position="379"/>
    </location>
</feature>
<feature type="compositionally biased region" description="Basic and acidic residues" evidence="4">
    <location>
        <begin position="21"/>
        <end position="30"/>
    </location>
</feature>
<feature type="domain" description="Histidine kinase/HSP90-like ATPase" evidence="6">
    <location>
        <begin position="543"/>
        <end position="635"/>
    </location>
</feature>
<keyword evidence="1" id="KW-0808">Transferase</keyword>
<dbReference type="RefSeq" id="WP_246952177.1">
    <property type="nucleotide sequence ID" value="NZ_JALKII010000006.1"/>
</dbReference>
<feature type="transmembrane region" description="Helical" evidence="5">
    <location>
        <begin position="211"/>
        <end position="232"/>
    </location>
</feature>
<organism evidence="7 8">
    <name type="scientific">Alcanivorax quisquiliarum</name>
    <dbReference type="NCBI Taxonomy" id="2933565"/>
    <lineage>
        <taxon>Bacteria</taxon>
        <taxon>Pseudomonadati</taxon>
        <taxon>Pseudomonadota</taxon>
        <taxon>Gammaproteobacteria</taxon>
        <taxon>Oceanospirillales</taxon>
        <taxon>Alcanivoracaceae</taxon>
        <taxon>Alcanivorax</taxon>
    </lineage>
</organism>
<feature type="region of interest" description="Disordered" evidence="4">
    <location>
        <begin position="1"/>
        <end position="33"/>
    </location>
</feature>
<keyword evidence="2 7" id="KW-0418">Kinase</keyword>
<evidence type="ECO:0000313" key="7">
    <source>
        <dbReference type="EMBL" id="MCK0537998.1"/>
    </source>
</evidence>
<evidence type="ECO:0000256" key="2">
    <source>
        <dbReference type="ARBA" id="ARBA00022777"/>
    </source>
</evidence>
<dbReference type="SMART" id="SM00387">
    <property type="entry name" value="HATPase_c"/>
    <property type="match status" value="1"/>
</dbReference>
<comment type="caution">
    <text evidence="7">The sequence shown here is derived from an EMBL/GenBank/DDBJ whole genome shotgun (WGS) entry which is preliminary data.</text>
</comment>
<keyword evidence="5" id="KW-0812">Transmembrane</keyword>
<reference evidence="7" key="1">
    <citation type="submission" date="2022-04" db="EMBL/GenBank/DDBJ databases">
        <title>Alcanivorax sp. CY1518 draft genome sequence.</title>
        <authorList>
            <person name="Zhao G."/>
            <person name="An M."/>
        </authorList>
    </citation>
    <scope>NUCLEOTIDE SEQUENCE</scope>
    <source>
        <strain evidence="7">CY1518</strain>
    </source>
</reference>
<dbReference type="InterPro" id="IPR050482">
    <property type="entry name" value="Sensor_HK_TwoCompSys"/>
</dbReference>
<feature type="transmembrane region" description="Helical" evidence="5">
    <location>
        <begin position="47"/>
        <end position="66"/>
    </location>
</feature>
<dbReference type="Proteomes" id="UP001165524">
    <property type="component" value="Unassembled WGS sequence"/>
</dbReference>
<dbReference type="GO" id="GO:0016301">
    <property type="term" value="F:kinase activity"/>
    <property type="evidence" value="ECO:0007669"/>
    <property type="project" value="UniProtKB-KW"/>
</dbReference>
<keyword evidence="5" id="KW-1133">Transmembrane helix</keyword>
<keyword evidence="8" id="KW-1185">Reference proteome</keyword>
<evidence type="ECO:0000313" key="8">
    <source>
        <dbReference type="Proteomes" id="UP001165524"/>
    </source>
</evidence>
<feature type="compositionally biased region" description="Low complexity" evidence="4">
    <location>
        <begin position="10"/>
        <end position="20"/>
    </location>
</feature>
<gene>
    <name evidence="7" type="ORF">MU846_09775</name>
</gene>
<feature type="transmembrane region" description="Helical" evidence="5">
    <location>
        <begin position="298"/>
        <end position="316"/>
    </location>
</feature>
<feature type="transmembrane region" description="Helical" evidence="5">
    <location>
        <begin position="385"/>
        <end position="402"/>
    </location>
</feature>
<protein>
    <submittedName>
        <fullName evidence="7">Two-component sensor histidine kinase</fullName>
    </submittedName>
</protein>
<sequence length="650" mass="70800">MDHREGHGHASGAQQPPGAAGHDDIGRRDSGAPLSRATARHRLSTRLLWALLWALVTLAASAPFWLRLPPPAAAVAEQAQRVEADGRVTLLGLPHLRPTPGGWTHYRLHFAELPPQRPLYLYVPMLSQRAVIEAGGYRLADSETRVLMSGQSSGATMLVPLPSALLAEGRLTVDMHLLTPPILHGFLSPVYLGGATELAPHYRLKVFLLEYLRLMVPAGQLLIAIAVLGVWLYRPREPLFSWLALLLPLSLLNYAGLLGDLIPQLEHWLPYLFMVSMGAGPALAVVTLLIHDLAPPRWLKASVVALPALTLALAAAGVPTQWLVIGVSLPVGLLGLLASLLISSWGALKGHSDARLLLVPLLLAVSAAVHDIMVLAGWMEGPVLLSIYYRPLLMIGIALILMRRLALSLRQLDNVNSYLTRRLAQREAELARLHEEEQRDAVRLVRSEERQRLTVDLHDGLSGYLASIIAMAERDQTTHIERTAREALDDLRVVILSLDVCEGELGMALGGFRERIERQLKRLGIELAWSTSQLPDISGVTPSQALNLLRILQEAITNAVKHGHARRIVVHGMVGPDGRALLSVENDGIPFPPVPPRGGTGLNNMRRRIRQLNGEILIEPLPSGTRLTIILPTQLPASGEAGSRAQGSVI</sequence>
<dbReference type="PANTHER" id="PTHR24421">
    <property type="entry name" value="NITRATE/NITRITE SENSOR PROTEIN NARX-RELATED"/>
    <property type="match status" value="1"/>
</dbReference>
<dbReference type="Pfam" id="PF02518">
    <property type="entry name" value="HATPase_c"/>
    <property type="match status" value="1"/>
</dbReference>
<dbReference type="InterPro" id="IPR003594">
    <property type="entry name" value="HATPase_dom"/>
</dbReference>
<keyword evidence="3" id="KW-0902">Two-component regulatory system</keyword>
<dbReference type="SUPFAM" id="SSF55874">
    <property type="entry name" value="ATPase domain of HSP90 chaperone/DNA topoisomerase II/histidine kinase"/>
    <property type="match status" value="1"/>
</dbReference>
<evidence type="ECO:0000256" key="1">
    <source>
        <dbReference type="ARBA" id="ARBA00022679"/>
    </source>
</evidence>
<name>A0ABT0E836_9GAMM</name>
<keyword evidence="5" id="KW-0472">Membrane</keyword>
<dbReference type="Gene3D" id="3.30.565.10">
    <property type="entry name" value="Histidine kinase-like ATPase, C-terminal domain"/>
    <property type="match status" value="1"/>
</dbReference>
<dbReference type="InterPro" id="IPR036890">
    <property type="entry name" value="HATPase_C_sf"/>
</dbReference>
<evidence type="ECO:0000256" key="4">
    <source>
        <dbReference type="SAM" id="MobiDB-lite"/>
    </source>
</evidence>
<feature type="transmembrane region" description="Helical" evidence="5">
    <location>
        <begin position="322"/>
        <end position="345"/>
    </location>
</feature>
<evidence type="ECO:0000256" key="5">
    <source>
        <dbReference type="SAM" id="Phobius"/>
    </source>
</evidence>